<evidence type="ECO:0000259" key="4">
    <source>
        <dbReference type="PROSITE" id="PS50106"/>
    </source>
</evidence>
<feature type="domain" description="PDZ" evidence="4">
    <location>
        <begin position="82"/>
        <end position="164"/>
    </location>
</feature>
<dbReference type="CDD" id="cd06735">
    <property type="entry name" value="PDZ5_MAGI-1_3-like"/>
    <property type="match status" value="1"/>
</dbReference>
<evidence type="ECO:0000313" key="5">
    <source>
        <dbReference type="Ensembl" id="ENSSOCP00000012513.1"/>
    </source>
</evidence>
<dbReference type="Gene3D" id="2.30.42.10">
    <property type="match status" value="1"/>
</dbReference>
<dbReference type="GO" id="GO:0005737">
    <property type="term" value="C:cytoplasm"/>
    <property type="evidence" value="ECO:0007669"/>
    <property type="project" value="TreeGrafter"/>
</dbReference>
<evidence type="ECO:0000256" key="3">
    <source>
        <dbReference type="SAM" id="MobiDB-lite"/>
    </source>
</evidence>
<dbReference type="PANTHER" id="PTHR10316:SF10">
    <property type="entry name" value="MEMBRANE-ASSOCIATED GUANYLATE KINASE, WW AND PDZ DOMAIN-CONTAINING PROTEIN 3"/>
    <property type="match status" value="1"/>
</dbReference>
<proteinExistence type="predicted"/>
<dbReference type="InterPro" id="IPR001478">
    <property type="entry name" value="PDZ"/>
</dbReference>
<dbReference type="FunFam" id="2.30.42.10:FF:000042">
    <property type="entry name" value="Membrane-associated guanylate kinase, WW and PDZ domain-containing protein 3 isoform 1"/>
    <property type="match status" value="1"/>
</dbReference>
<dbReference type="AlphaFoldDB" id="A0A8D0F728"/>
<evidence type="ECO:0000256" key="2">
    <source>
        <dbReference type="ARBA" id="ARBA00022475"/>
    </source>
</evidence>
<dbReference type="PROSITE" id="PS50106">
    <property type="entry name" value="PDZ"/>
    <property type="match status" value="1"/>
</dbReference>
<dbReference type="Proteomes" id="UP000694551">
    <property type="component" value="Unplaced"/>
</dbReference>
<keyword evidence="2" id="KW-1003">Cell membrane</keyword>
<dbReference type="Ensembl" id="ENSSOCT00000012854.1">
    <property type="protein sequence ID" value="ENSSOCP00000012513.1"/>
    <property type="gene ID" value="ENSSOCG00000009525.1"/>
</dbReference>
<feature type="region of interest" description="Disordered" evidence="3">
    <location>
        <begin position="166"/>
        <end position="221"/>
    </location>
</feature>
<sequence>MVLDLGKSSSPRACGGWLSPRRCGRAAQQHAGAHSSLGLRLPGSIPGMFSLTVDFSLNLLEHRGPPSGTNSARQSPNPGCFPVELERGPRGFGFSLRGGKEYNMGLFILRLAEDGPAVKDGRVHVGDQIVEINGEPTQGITHTRAIELIQAGGNKVLLLLRPGTGLIPDHSRSSPTSLGGSEAVKKKGTEKQMCAGALSSAAEPRTEDVESDLGNAPNYRSERPVAVAVL</sequence>
<dbReference type="GO" id="GO:0005911">
    <property type="term" value="C:cell-cell junction"/>
    <property type="evidence" value="ECO:0007669"/>
    <property type="project" value="TreeGrafter"/>
</dbReference>
<reference evidence="5" key="2">
    <citation type="submission" date="2025-09" db="UniProtKB">
        <authorList>
            <consortium name="Ensembl"/>
        </authorList>
    </citation>
    <scope>IDENTIFICATION</scope>
</reference>
<comment type="subcellular location">
    <subcellularLocation>
        <location evidence="1">Cell membrane</location>
        <topology evidence="1">Peripheral membrane protein</topology>
    </subcellularLocation>
</comment>
<name>A0A8D0F728_STROC</name>
<dbReference type="GO" id="GO:0005886">
    <property type="term" value="C:plasma membrane"/>
    <property type="evidence" value="ECO:0007669"/>
    <property type="project" value="UniProtKB-SubCell"/>
</dbReference>
<evidence type="ECO:0000256" key="1">
    <source>
        <dbReference type="ARBA" id="ARBA00004202"/>
    </source>
</evidence>
<dbReference type="SUPFAM" id="SSF50156">
    <property type="entry name" value="PDZ domain-like"/>
    <property type="match status" value="1"/>
</dbReference>
<keyword evidence="2" id="KW-0472">Membrane</keyword>
<protein>
    <recommendedName>
        <fullName evidence="4">PDZ domain-containing protein</fullName>
    </recommendedName>
</protein>
<dbReference type="GO" id="GO:0007165">
    <property type="term" value="P:signal transduction"/>
    <property type="evidence" value="ECO:0007669"/>
    <property type="project" value="TreeGrafter"/>
</dbReference>
<dbReference type="PANTHER" id="PTHR10316">
    <property type="entry name" value="MEMBRANE ASSOCIATED GUANYLATE KINASE-RELATED"/>
    <property type="match status" value="1"/>
</dbReference>
<evidence type="ECO:0000313" key="6">
    <source>
        <dbReference type="Proteomes" id="UP000694551"/>
    </source>
</evidence>
<dbReference type="InterPro" id="IPR036034">
    <property type="entry name" value="PDZ_sf"/>
</dbReference>
<dbReference type="SMART" id="SM00228">
    <property type="entry name" value="PDZ"/>
    <property type="match status" value="1"/>
</dbReference>
<accession>A0A8D0F728</accession>
<dbReference type="Pfam" id="PF00595">
    <property type="entry name" value="PDZ"/>
    <property type="match status" value="1"/>
</dbReference>
<reference evidence="5" key="1">
    <citation type="submission" date="2025-08" db="UniProtKB">
        <authorList>
            <consortium name="Ensembl"/>
        </authorList>
    </citation>
    <scope>IDENTIFICATION</scope>
</reference>
<organism evidence="5 6">
    <name type="scientific">Strix occidentalis caurina</name>
    <name type="common">northern spotted owl</name>
    <dbReference type="NCBI Taxonomy" id="311401"/>
    <lineage>
        <taxon>Eukaryota</taxon>
        <taxon>Metazoa</taxon>
        <taxon>Chordata</taxon>
        <taxon>Craniata</taxon>
        <taxon>Vertebrata</taxon>
        <taxon>Euteleostomi</taxon>
        <taxon>Archelosauria</taxon>
        <taxon>Archosauria</taxon>
        <taxon>Dinosauria</taxon>
        <taxon>Saurischia</taxon>
        <taxon>Theropoda</taxon>
        <taxon>Coelurosauria</taxon>
        <taxon>Aves</taxon>
        <taxon>Neognathae</taxon>
        <taxon>Neoaves</taxon>
        <taxon>Telluraves</taxon>
        <taxon>Strigiformes</taxon>
        <taxon>Strigidae</taxon>
        <taxon>Strix</taxon>
    </lineage>
</organism>
<keyword evidence="6" id="KW-1185">Reference proteome</keyword>